<dbReference type="RefSeq" id="WP_212009858.1">
    <property type="nucleotide sequence ID" value="NZ_JAAFYZ010000046.1"/>
</dbReference>
<keyword evidence="2" id="KW-1185">Reference proteome</keyword>
<dbReference type="Proteomes" id="UP000730482">
    <property type="component" value="Unassembled WGS sequence"/>
</dbReference>
<reference evidence="1 2" key="1">
    <citation type="submission" date="2020-02" db="EMBL/GenBank/DDBJ databases">
        <title>Acidophilic actinobacteria isolated from forest soil.</title>
        <authorList>
            <person name="Golinska P."/>
        </authorList>
    </citation>
    <scope>NUCLEOTIDE SEQUENCE [LARGE SCALE GENOMIC DNA]</scope>
    <source>
        <strain evidence="1 2">NL8</strain>
    </source>
</reference>
<dbReference type="EMBL" id="JAAFYZ010000046">
    <property type="protein sequence ID" value="MBS2548285.1"/>
    <property type="molecule type" value="Genomic_DNA"/>
</dbReference>
<protein>
    <submittedName>
        <fullName evidence="1">Uncharacterized protein</fullName>
    </submittedName>
</protein>
<organism evidence="1 2">
    <name type="scientific">Catenulispora pinistramenti</name>
    <dbReference type="NCBI Taxonomy" id="2705254"/>
    <lineage>
        <taxon>Bacteria</taxon>
        <taxon>Bacillati</taxon>
        <taxon>Actinomycetota</taxon>
        <taxon>Actinomycetes</taxon>
        <taxon>Catenulisporales</taxon>
        <taxon>Catenulisporaceae</taxon>
        <taxon>Catenulispora</taxon>
    </lineage>
</organism>
<evidence type="ECO:0000313" key="2">
    <source>
        <dbReference type="Proteomes" id="UP000730482"/>
    </source>
</evidence>
<comment type="caution">
    <text evidence="1">The sequence shown here is derived from an EMBL/GenBank/DDBJ whole genome shotgun (WGS) entry which is preliminary data.</text>
</comment>
<evidence type="ECO:0000313" key="1">
    <source>
        <dbReference type="EMBL" id="MBS2548285.1"/>
    </source>
</evidence>
<sequence length="55" mass="6129">MARRLRDRMRLGRVWRTGAVAISGYAAFAVTADIIGPEVKVWALDWELAAEAANR</sequence>
<gene>
    <name evidence="1" type="ORF">KGQ19_15580</name>
</gene>
<name>A0ABS5KQG5_9ACTN</name>
<proteinExistence type="predicted"/>
<accession>A0ABS5KQG5</accession>